<dbReference type="OrthoDB" id="414945at2759"/>
<gene>
    <name evidence="1" type="primary">GIP</name>
    <name evidence="1" type="ORF">CR513_47750</name>
</gene>
<dbReference type="CDD" id="cd09272">
    <property type="entry name" value="RNase_HI_RT_Ty1"/>
    <property type="match status" value="1"/>
</dbReference>
<dbReference type="Proteomes" id="UP000257109">
    <property type="component" value="Unassembled WGS sequence"/>
</dbReference>
<proteinExistence type="predicted"/>
<keyword evidence="2" id="KW-1185">Reference proteome</keyword>
<accession>A0A371F349</accession>
<feature type="non-terminal residue" evidence="1">
    <location>
        <position position="1"/>
    </location>
</feature>
<protein>
    <submittedName>
        <fullName evidence="1">Copia protein</fullName>
    </submittedName>
</protein>
<sequence length="251" mass="28391">MTMTLGFICVLQDGLHSSSTCNKVTHFGVASDSLCSKFSLIPELRLDMDCFIVLVLDLVMGPPMSRDPPQDIVLMLGESGNLVKQETKCCKEKYRAIANGVCKMLWLKRVIEELQMPIHMSMKFYCDNKTNISIAQNPVQHDHTKHVEINRHFIKEKIECGVICLPFVPYVQQITDIFTKGLYKPSFEMFGSKLGMLNICSNLRGSVGFLGGISTKLGHVNFKHISKLYKKGLVKGLHEMSWKTHLLYKTC</sequence>
<dbReference type="EMBL" id="QJKJ01010793">
    <property type="protein sequence ID" value="RDX72720.1"/>
    <property type="molecule type" value="Genomic_DNA"/>
</dbReference>
<dbReference type="STRING" id="157652.A0A371F349"/>
<dbReference type="PANTHER" id="PTHR11439:SF440">
    <property type="entry name" value="INTEGRASE CATALYTIC DOMAIN-CONTAINING PROTEIN"/>
    <property type="match status" value="1"/>
</dbReference>
<name>A0A371F349_MUCPR</name>
<dbReference type="PANTHER" id="PTHR11439">
    <property type="entry name" value="GAG-POL-RELATED RETROTRANSPOSON"/>
    <property type="match status" value="1"/>
</dbReference>
<comment type="caution">
    <text evidence="1">The sequence shown here is derived from an EMBL/GenBank/DDBJ whole genome shotgun (WGS) entry which is preliminary data.</text>
</comment>
<reference evidence="1" key="1">
    <citation type="submission" date="2018-05" db="EMBL/GenBank/DDBJ databases">
        <title>Draft genome of Mucuna pruriens seed.</title>
        <authorList>
            <person name="Nnadi N.E."/>
            <person name="Vos R."/>
            <person name="Hasami M.H."/>
            <person name="Devisetty U.K."/>
            <person name="Aguiy J.C."/>
        </authorList>
    </citation>
    <scope>NUCLEOTIDE SEQUENCE [LARGE SCALE GENOMIC DNA]</scope>
    <source>
        <strain evidence="1">JCA_2017</strain>
    </source>
</reference>
<organism evidence="1 2">
    <name type="scientific">Mucuna pruriens</name>
    <name type="common">Velvet bean</name>
    <name type="synonym">Dolichos pruriens</name>
    <dbReference type="NCBI Taxonomy" id="157652"/>
    <lineage>
        <taxon>Eukaryota</taxon>
        <taxon>Viridiplantae</taxon>
        <taxon>Streptophyta</taxon>
        <taxon>Embryophyta</taxon>
        <taxon>Tracheophyta</taxon>
        <taxon>Spermatophyta</taxon>
        <taxon>Magnoliopsida</taxon>
        <taxon>eudicotyledons</taxon>
        <taxon>Gunneridae</taxon>
        <taxon>Pentapetalae</taxon>
        <taxon>rosids</taxon>
        <taxon>fabids</taxon>
        <taxon>Fabales</taxon>
        <taxon>Fabaceae</taxon>
        <taxon>Papilionoideae</taxon>
        <taxon>50 kb inversion clade</taxon>
        <taxon>NPAAA clade</taxon>
        <taxon>indigoferoid/millettioid clade</taxon>
        <taxon>Phaseoleae</taxon>
        <taxon>Mucuna</taxon>
    </lineage>
</organism>
<evidence type="ECO:0000313" key="2">
    <source>
        <dbReference type="Proteomes" id="UP000257109"/>
    </source>
</evidence>
<dbReference type="AlphaFoldDB" id="A0A371F349"/>
<evidence type="ECO:0000313" key="1">
    <source>
        <dbReference type="EMBL" id="RDX72720.1"/>
    </source>
</evidence>